<sequence length="219" mass="23485">MAPWQWLVLIIAVGGALLAFAVLADRRAHRRITGAGEPAPLRHNDEVNRHVPTYITQDEIDDLPAPGRGVDGSLPHKGEGFAFGHASPDFATVNDGASWANPRLLVVDGAVETMRELMAPLSRASEESPLILVAARFHPDVLATLAANRRALNLPIVAAVAGDRDRRRLAEATGATELTPADLQAGYVPDEALGRAASWSSTGSRCWVQPDQSAWRVEP</sequence>
<dbReference type="STRING" id="1332264.BW730_01085"/>
<keyword evidence="1" id="KW-0472">Membrane</keyword>
<evidence type="ECO:0000256" key="1">
    <source>
        <dbReference type="SAM" id="Phobius"/>
    </source>
</evidence>
<keyword evidence="1" id="KW-0812">Transmembrane</keyword>
<dbReference type="KEGG" id="tes:BW730_01085"/>
<dbReference type="SUPFAM" id="SSF52029">
    <property type="entry name" value="GroEL apical domain-like"/>
    <property type="match status" value="1"/>
</dbReference>
<accession>A0A1Q2CJT8</accession>
<organism evidence="2 3">
    <name type="scientific">Tessaracoccus aquimaris</name>
    <dbReference type="NCBI Taxonomy" id="1332264"/>
    <lineage>
        <taxon>Bacteria</taxon>
        <taxon>Bacillati</taxon>
        <taxon>Actinomycetota</taxon>
        <taxon>Actinomycetes</taxon>
        <taxon>Propionibacteriales</taxon>
        <taxon>Propionibacteriaceae</taxon>
        <taxon>Tessaracoccus</taxon>
    </lineage>
</organism>
<dbReference type="Gene3D" id="3.50.7.10">
    <property type="entry name" value="GroEL"/>
    <property type="match status" value="1"/>
</dbReference>
<proteinExistence type="predicted"/>
<dbReference type="AlphaFoldDB" id="A0A1Q2CJT8"/>
<dbReference type="Proteomes" id="UP000188145">
    <property type="component" value="Chromosome"/>
</dbReference>
<dbReference type="InterPro" id="IPR027409">
    <property type="entry name" value="GroEL-like_apical_dom_sf"/>
</dbReference>
<dbReference type="EMBL" id="CP019606">
    <property type="protein sequence ID" value="AQP46364.1"/>
    <property type="molecule type" value="Genomic_DNA"/>
</dbReference>
<evidence type="ECO:0000313" key="3">
    <source>
        <dbReference type="Proteomes" id="UP000188145"/>
    </source>
</evidence>
<keyword evidence="1" id="KW-1133">Transmembrane helix</keyword>
<gene>
    <name evidence="2" type="ORF">BW730_01085</name>
</gene>
<name>A0A1Q2CJT8_9ACTN</name>
<evidence type="ECO:0000313" key="2">
    <source>
        <dbReference type="EMBL" id="AQP46364.1"/>
    </source>
</evidence>
<keyword evidence="3" id="KW-1185">Reference proteome</keyword>
<dbReference type="OrthoDB" id="3729402at2"/>
<protein>
    <submittedName>
        <fullName evidence="2">Uncharacterized protein</fullName>
    </submittedName>
</protein>
<reference evidence="3" key="1">
    <citation type="submission" date="2017-02" db="EMBL/GenBank/DDBJ databases">
        <title>Tessaracoccus aquaemaris sp. nov., isolated from the intestine of a Korean rockfish, Sebastes schlegelii, in a marine aquaculture pond.</title>
        <authorList>
            <person name="Tak E.J."/>
            <person name="Bae J.-W."/>
        </authorList>
    </citation>
    <scope>NUCLEOTIDE SEQUENCE [LARGE SCALE GENOMIC DNA]</scope>
    <source>
        <strain evidence="3">NSG39</strain>
    </source>
</reference>
<feature type="transmembrane region" description="Helical" evidence="1">
    <location>
        <begin position="6"/>
        <end position="24"/>
    </location>
</feature>
<dbReference type="RefSeq" id="WP_077684693.1">
    <property type="nucleotide sequence ID" value="NZ_CP019606.1"/>
</dbReference>